<evidence type="ECO:0000256" key="8">
    <source>
        <dbReference type="ARBA" id="ARBA00022833"/>
    </source>
</evidence>
<dbReference type="InterPro" id="IPR037175">
    <property type="entry name" value="KFase_sf"/>
</dbReference>
<evidence type="ECO:0000256" key="3">
    <source>
        <dbReference type="ARBA" id="ARBA00011738"/>
    </source>
</evidence>
<comment type="pathway">
    <text evidence="11">Amino-acid degradation; L-tryptophan degradation via kynurenine pathway; L-kynurenine from L-tryptophan: step 2/2.</text>
</comment>
<evidence type="ECO:0000256" key="1">
    <source>
        <dbReference type="ARBA" id="ARBA00001947"/>
    </source>
</evidence>
<evidence type="ECO:0000256" key="6">
    <source>
        <dbReference type="ARBA" id="ARBA00022723"/>
    </source>
</evidence>
<comment type="caution">
    <text evidence="12">The sequence shown here is derived from an EMBL/GenBank/DDBJ whole genome shotgun (WGS) entry which is preliminary data.</text>
</comment>
<evidence type="ECO:0000313" key="12">
    <source>
        <dbReference type="EMBL" id="OFW58573.1"/>
    </source>
</evidence>
<dbReference type="EMBL" id="MELK01000021">
    <property type="protein sequence ID" value="OFW58573.1"/>
    <property type="molecule type" value="Genomic_DNA"/>
</dbReference>
<dbReference type="GO" id="GO:0046872">
    <property type="term" value="F:metal ion binding"/>
    <property type="evidence" value="ECO:0007669"/>
    <property type="project" value="UniProtKB-KW"/>
</dbReference>
<comment type="cofactor">
    <cofactor evidence="1">
        <name>Zn(2+)</name>
        <dbReference type="ChEBI" id="CHEBI:29105"/>
    </cofactor>
</comment>
<name>A0A1F2WP16_9ACTN</name>
<organism evidence="12 13">
    <name type="scientific">Candidatus Solincola sediminis</name>
    <dbReference type="NCBI Taxonomy" id="1797199"/>
    <lineage>
        <taxon>Bacteria</taxon>
        <taxon>Bacillati</taxon>
        <taxon>Actinomycetota</taxon>
        <taxon>Candidatus Geothermincolia</taxon>
        <taxon>Candidatus Geothermincolales</taxon>
        <taxon>Candidatus Geothermincolaceae</taxon>
        <taxon>Candidatus Solincola</taxon>
    </lineage>
</organism>
<dbReference type="FunFam" id="3.50.30.50:FF:000001">
    <property type="entry name" value="Kynurenine formamidase"/>
    <property type="match status" value="1"/>
</dbReference>
<evidence type="ECO:0000256" key="7">
    <source>
        <dbReference type="ARBA" id="ARBA00022801"/>
    </source>
</evidence>
<evidence type="ECO:0000256" key="2">
    <source>
        <dbReference type="ARBA" id="ARBA00002204"/>
    </source>
</evidence>
<evidence type="ECO:0000256" key="11">
    <source>
        <dbReference type="ARBA" id="ARBA00060547"/>
    </source>
</evidence>
<dbReference type="GO" id="GO:0004061">
    <property type="term" value="F:arylformamidase activity"/>
    <property type="evidence" value="ECO:0007669"/>
    <property type="project" value="UniProtKB-EC"/>
</dbReference>
<evidence type="ECO:0000256" key="5">
    <source>
        <dbReference type="ARBA" id="ARBA00014889"/>
    </source>
</evidence>
<gene>
    <name evidence="12" type="ORF">A2Y75_10270</name>
</gene>
<comment type="function">
    <text evidence="2">Catalyzes the hydrolysis of N-formyl-L-kynurenine to L-kynurenine, the second step in the kynurenine pathway of tryptophan degradation.</text>
</comment>
<accession>A0A1F2WP16</accession>
<dbReference type="AlphaFoldDB" id="A0A1F2WP16"/>
<comment type="subunit">
    <text evidence="3">Homodimer.</text>
</comment>
<evidence type="ECO:0000313" key="13">
    <source>
        <dbReference type="Proteomes" id="UP000177876"/>
    </source>
</evidence>
<dbReference type="PANTHER" id="PTHR31118:SF32">
    <property type="entry name" value="KYNURENINE FORMAMIDASE"/>
    <property type="match status" value="1"/>
</dbReference>
<sequence length="203" mass="21950">MTIEPGMVGWPGDAPVHIDKTQELAAGGPYNLSRITMSLHAGTHMDAPLHFMEEGLSIAGMPLDATVGPARVIEIDDPESIKRSELEAHGITGGERILFKTVNSKRLWPIESFSEDFVYISADAARYLADLHPLCIGIDYLSVGGFIKDAEATHRTLLEAGAWIIEGLDLSRVTPGNYVLICLPLKVERGDGAPARAILKPLP</sequence>
<dbReference type="Proteomes" id="UP000177876">
    <property type="component" value="Unassembled WGS sequence"/>
</dbReference>
<dbReference type="Gene3D" id="3.50.30.50">
    <property type="entry name" value="Putative cyclase"/>
    <property type="match status" value="1"/>
</dbReference>
<dbReference type="Pfam" id="PF04199">
    <property type="entry name" value="Cyclase"/>
    <property type="match status" value="1"/>
</dbReference>
<evidence type="ECO:0000256" key="10">
    <source>
        <dbReference type="ARBA" id="ARBA00048496"/>
    </source>
</evidence>
<evidence type="ECO:0000256" key="4">
    <source>
        <dbReference type="ARBA" id="ARBA00012930"/>
    </source>
</evidence>
<dbReference type="STRING" id="1797197.A2Y75_10270"/>
<keyword evidence="6" id="KW-0479">Metal-binding</keyword>
<proteinExistence type="predicted"/>
<dbReference type="PANTHER" id="PTHR31118">
    <property type="entry name" value="CYCLASE-LIKE PROTEIN 2"/>
    <property type="match status" value="1"/>
</dbReference>
<reference evidence="12 13" key="1">
    <citation type="journal article" date="2016" name="Nat. Commun.">
        <title>Thousands of microbial genomes shed light on interconnected biogeochemical processes in an aquifer system.</title>
        <authorList>
            <person name="Anantharaman K."/>
            <person name="Brown C.T."/>
            <person name="Hug L.A."/>
            <person name="Sharon I."/>
            <person name="Castelle C.J."/>
            <person name="Probst A.J."/>
            <person name="Thomas B.C."/>
            <person name="Singh A."/>
            <person name="Wilkins M.J."/>
            <person name="Karaoz U."/>
            <person name="Brodie E.L."/>
            <person name="Williams K.H."/>
            <person name="Hubbard S.S."/>
            <person name="Banfield J.F."/>
        </authorList>
    </citation>
    <scope>NUCLEOTIDE SEQUENCE [LARGE SCALE GENOMIC DNA]</scope>
</reference>
<keyword evidence="7" id="KW-0378">Hydrolase</keyword>
<keyword evidence="9" id="KW-0823">Tryptophan catabolism</keyword>
<dbReference type="EC" id="3.5.1.9" evidence="4"/>
<dbReference type="SUPFAM" id="SSF102198">
    <property type="entry name" value="Putative cyclase"/>
    <property type="match status" value="1"/>
</dbReference>
<dbReference type="InterPro" id="IPR007325">
    <property type="entry name" value="KFase/CYL"/>
</dbReference>
<dbReference type="GO" id="GO:0019441">
    <property type="term" value="P:L-tryptophan catabolic process to kynurenine"/>
    <property type="evidence" value="ECO:0007669"/>
    <property type="project" value="InterPro"/>
</dbReference>
<comment type="catalytic activity">
    <reaction evidence="10">
        <text>N-formyl-L-kynurenine + H2O = L-kynurenine + formate + H(+)</text>
        <dbReference type="Rhea" id="RHEA:13009"/>
        <dbReference type="ChEBI" id="CHEBI:15377"/>
        <dbReference type="ChEBI" id="CHEBI:15378"/>
        <dbReference type="ChEBI" id="CHEBI:15740"/>
        <dbReference type="ChEBI" id="CHEBI:57959"/>
        <dbReference type="ChEBI" id="CHEBI:58629"/>
        <dbReference type="EC" id="3.5.1.9"/>
    </reaction>
</comment>
<keyword evidence="8" id="KW-0862">Zinc</keyword>
<evidence type="ECO:0000256" key="9">
    <source>
        <dbReference type="ARBA" id="ARBA00023079"/>
    </source>
</evidence>
<protein>
    <recommendedName>
        <fullName evidence="5">Kynurenine formamidase</fullName>
        <ecNumber evidence="4">3.5.1.9</ecNumber>
    </recommendedName>
</protein>